<evidence type="ECO:0000313" key="3">
    <source>
        <dbReference type="Proteomes" id="UP000250321"/>
    </source>
</evidence>
<accession>A0A314UFT6</accession>
<gene>
    <name evidence="2" type="ORF">Pyn_04879</name>
</gene>
<evidence type="ECO:0000256" key="1">
    <source>
        <dbReference type="SAM" id="MobiDB-lite"/>
    </source>
</evidence>
<proteinExistence type="predicted"/>
<keyword evidence="3" id="KW-1185">Reference proteome</keyword>
<comment type="caution">
    <text evidence="2">The sequence shown here is derived from an EMBL/GenBank/DDBJ whole genome shotgun (WGS) entry which is preliminary data.</text>
</comment>
<dbReference type="OrthoDB" id="1162579at2759"/>
<evidence type="ECO:0000313" key="2">
    <source>
        <dbReference type="EMBL" id="PQM36393.1"/>
    </source>
</evidence>
<organism evidence="2 3">
    <name type="scientific">Prunus yedoensis var. nudiflora</name>
    <dbReference type="NCBI Taxonomy" id="2094558"/>
    <lineage>
        <taxon>Eukaryota</taxon>
        <taxon>Viridiplantae</taxon>
        <taxon>Streptophyta</taxon>
        <taxon>Embryophyta</taxon>
        <taxon>Tracheophyta</taxon>
        <taxon>Spermatophyta</taxon>
        <taxon>Magnoliopsida</taxon>
        <taxon>eudicotyledons</taxon>
        <taxon>Gunneridae</taxon>
        <taxon>Pentapetalae</taxon>
        <taxon>rosids</taxon>
        <taxon>fabids</taxon>
        <taxon>Rosales</taxon>
        <taxon>Rosaceae</taxon>
        <taxon>Amygdaloideae</taxon>
        <taxon>Amygdaleae</taxon>
        <taxon>Prunus</taxon>
    </lineage>
</organism>
<feature type="compositionally biased region" description="Basic and acidic residues" evidence="1">
    <location>
        <begin position="143"/>
        <end position="162"/>
    </location>
</feature>
<sequence>MWGPYVSKTCPNQTPPRFAHLHLPPSHDYVKLYQPLSIVLMRKNRRKRKRSKKESKRNIAATIFIARRTVASKALTQPSSRFSKVYFSTAYERAEDPSNRPPTEASRDEGGGRDEGDTRIDNMSGVTGFIGDTARQGTAKATEVAEERTDFAWDSTKDKTQKVGDTLVAEADENVNDTTEYRNMED</sequence>
<dbReference type="EMBL" id="PJQY01003552">
    <property type="protein sequence ID" value="PQM36393.1"/>
    <property type="molecule type" value="Genomic_DNA"/>
</dbReference>
<feature type="region of interest" description="Disordered" evidence="1">
    <location>
        <begin position="91"/>
        <end position="186"/>
    </location>
</feature>
<dbReference type="Proteomes" id="UP000250321">
    <property type="component" value="Unassembled WGS sequence"/>
</dbReference>
<feature type="compositionally biased region" description="Basic and acidic residues" evidence="1">
    <location>
        <begin position="105"/>
        <end position="120"/>
    </location>
</feature>
<protein>
    <submittedName>
        <fullName evidence="2">Uncharacterized protein</fullName>
    </submittedName>
</protein>
<name>A0A314UFT6_PRUYE</name>
<reference evidence="2 3" key="1">
    <citation type="submission" date="2018-02" db="EMBL/GenBank/DDBJ databases">
        <title>Draft genome of wild Prunus yedoensis var. nudiflora.</title>
        <authorList>
            <person name="Baek S."/>
            <person name="Kim J.-H."/>
            <person name="Choi K."/>
            <person name="Kim G.-B."/>
            <person name="Cho A."/>
            <person name="Jang H."/>
            <person name="Shin C.-H."/>
            <person name="Yu H.-J."/>
            <person name="Mun J.-H."/>
        </authorList>
    </citation>
    <scope>NUCLEOTIDE SEQUENCE [LARGE SCALE GENOMIC DNA]</scope>
    <source>
        <strain evidence="3">cv. Jeju island</strain>
        <tissue evidence="2">Leaf</tissue>
    </source>
</reference>
<dbReference type="AlphaFoldDB" id="A0A314UFT6"/>